<feature type="compositionally biased region" description="Acidic residues" evidence="1">
    <location>
        <begin position="1"/>
        <end position="10"/>
    </location>
</feature>
<feature type="transmembrane region" description="Helical" evidence="2">
    <location>
        <begin position="299"/>
        <end position="323"/>
    </location>
</feature>
<organism evidence="3 4">
    <name type="scientific">Marine Group III euryarchaeote</name>
    <dbReference type="NCBI Taxonomy" id="2173149"/>
    <lineage>
        <taxon>Archaea</taxon>
        <taxon>Methanobacteriati</taxon>
        <taxon>Thermoplasmatota</taxon>
        <taxon>Thermoplasmata</taxon>
        <taxon>Candidatus Thermoprofundales</taxon>
    </lineage>
</organism>
<feature type="transmembrane region" description="Helical" evidence="2">
    <location>
        <begin position="382"/>
        <end position="402"/>
    </location>
</feature>
<gene>
    <name evidence="3" type="ORF">EYQ16_02830</name>
</gene>
<dbReference type="Proteomes" id="UP000589516">
    <property type="component" value="Unassembled WGS sequence"/>
</dbReference>
<feature type="transmembrane region" description="Helical" evidence="2">
    <location>
        <begin position="335"/>
        <end position="354"/>
    </location>
</feature>
<evidence type="ECO:0000256" key="2">
    <source>
        <dbReference type="SAM" id="Phobius"/>
    </source>
</evidence>
<feature type="transmembrane region" description="Helical" evidence="2">
    <location>
        <begin position="189"/>
        <end position="213"/>
    </location>
</feature>
<keyword evidence="2" id="KW-0812">Transmembrane</keyword>
<name>A0A7C7ZDG3_9ARCH</name>
<protein>
    <submittedName>
        <fullName evidence="3">Uncharacterized protein</fullName>
    </submittedName>
</protein>
<feature type="transmembrane region" description="Helical" evidence="2">
    <location>
        <begin position="414"/>
        <end position="438"/>
    </location>
</feature>
<feature type="compositionally biased region" description="Acidic residues" evidence="1">
    <location>
        <begin position="60"/>
        <end position="74"/>
    </location>
</feature>
<accession>A0A7C7ZDG3</accession>
<evidence type="ECO:0000313" key="4">
    <source>
        <dbReference type="Proteomes" id="UP000589516"/>
    </source>
</evidence>
<proteinExistence type="predicted"/>
<feature type="transmembrane region" description="Helical" evidence="2">
    <location>
        <begin position="158"/>
        <end position="177"/>
    </location>
</feature>
<feature type="transmembrane region" description="Helical" evidence="2">
    <location>
        <begin position="123"/>
        <end position="146"/>
    </location>
</feature>
<feature type="region of interest" description="Disordered" evidence="1">
    <location>
        <begin position="1"/>
        <end position="77"/>
    </location>
</feature>
<feature type="transmembrane region" description="Helical" evidence="2">
    <location>
        <begin position="234"/>
        <end position="254"/>
    </location>
</feature>
<keyword evidence="2" id="KW-0472">Membrane</keyword>
<comment type="caution">
    <text evidence="3">The sequence shown here is derived from an EMBL/GenBank/DDBJ whole genome shotgun (WGS) entry which is preliminary data.</text>
</comment>
<feature type="transmembrane region" description="Helical" evidence="2">
    <location>
        <begin position="266"/>
        <end position="287"/>
    </location>
</feature>
<keyword evidence="2" id="KW-1133">Transmembrane helix</keyword>
<evidence type="ECO:0000256" key="1">
    <source>
        <dbReference type="SAM" id="MobiDB-lite"/>
    </source>
</evidence>
<feature type="compositionally biased region" description="Acidic residues" evidence="1">
    <location>
        <begin position="18"/>
        <end position="51"/>
    </location>
</feature>
<reference evidence="4" key="1">
    <citation type="journal article" date="2019" name="bioRxiv">
        <title>Genome diversification in globally distributed novel marine Proteobacteria is linked to environmental adaptation.</title>
        <authorList>
            <person name="Zhou Z."/>
            <person name="Tran P.Q."/>
            <person name="Kieft K."/>
            <person name="Anantharaman K."/>
        </authorList>
    </citation>
    <scope>NUCLEOTIDE SEQUENCE [LARGE SCALE GENOMIC DNA]</scope>
</reference>
<feature type="transmembrane region" description="Helical" evidence="2">
    <location>
        <begin position="97"/>
        <end position="117"/>
    </location>
</feature>
<evidence type="ECO:0000313" key="3">
    <source>
        <dbReference type="EMBL" id="HIG63438.1"/>
    </source>
</evidence>
<dbReference type="EMBL" id="DUAV01000022">
    <property type="protein sequence ID" value="HIG63438.1"/>
    <property type="molecule type" value="Genomic_DNA"/>
</dbReference>
<dbReference type="AlphaFoldDB" id="A0A7C7ZDG3"/>
<sequence>MAGEDEDVLLEIDRILAGEDEEPEAAEAEPETDEGEAEAGEDDGDEADEGGETPISDFDFGGEDDGDDEVEDEAAAPQNRINKTELISILFSRKTKLHFFLLVALLGIFFVLSLSGGNWAVDLLLLLGYGASGGYLLTGILTRFSGVKELTRSDHPTSLLLPVLLSILIAGILWSILGNADYGDNLRNGLRFGLIIIFIIWQFAQAWWMRVPFREYALRRVERKSGDARQGRMLVYAAPVFWALAGYMTFYLMARNYEPFAEDFDLLFQFFWFAMMISLTLLTLFFLRRLQRDVSDAEADTFAGWFSVGYWGFLAYHAGVLLYSSSQEPSFVLDLVFMFITIVVVIYSLSVQVLRTESRRDHLSQTSHYIGEAEGMINRHNVIFIAISFTIVYGASNFFLTAGDRPLVDDPRSIGFVSHFIVLLSGVFVMLLANYNFLTGRGLLKKGFFEALRGR</sequence>